<proteinExistence type="predicted"/>
<organism evidence="1 2">
    <name type="scientific">Bifidobacterium angulatum DSM 20098 = JCM 7096</name>
    <dbReference type="NCBI Taxonomy" id="518635"/>
    <lineage>
        <taxon>Bacteria</taxon>
        <taxon>Bacillati</taxon>
        <taxon>Actinomycetota</taxon>
        <taxon>Actinomycetes</taxon>
        <taxon>Bifidobacteriales</taxon>
        <taxon>Bifidobacteriaceae</taxon>
        <taxon>Bifidobacterium</taxon>
    </lineage>
</organism>
<keyword evidence="2" id="KW-1185">Reference proteome</keyword>
<protein>
    <submittedName>
        <fullName evidence="1">Uncharacterized protein</fullName>
    </submittedName>
</protein>
<dbReference type="Proteomes" id="UP000006408">
    <property type="component" value="Unassembled WGS sequence"/>
</dbReference>
<reference evidence="1" key="1">
    <citation type="submission" date="2009-04" db="EMBL/GenBank/DDBJ databases">
        <authorList>
            <person name="Weinstock G."/>
            <person name="Sodergren E."/>
            <person name="Clifton S."/>
            <person name="Fulton L."/>
            <person name="Fulton B."/>
            <person name="Courtney L."/>
            <person name="Fronick C."/>
            <person name="Harrison M."/>
            <person name="Strong C."/>
            <person name="Farmer C."/>
            <person name="Delahaunty K."/>
            <person name="Markovic C."/>
            <person name="Hall O."/>
            <person name="Minx P."/>
            <person name="Tomlinson C."/>
            <person name="Mitreva M."/>
            <person name="Nelson J."/>
            <person name="Hou S."/>
            <person name="Wollam A."/>
            <person name="Pepin K.H."/>
            <person name="Johnson M."/>
            <person name="Bhonagiri V."/>
            <person name="Nash W.E."/>
            <person name="Warren W."/>
            <person name="Chinwalla A."/>
            <person name="Mardis E.R."/>
            <person name="Wilson R.K."/>
        </authorList>
    </citation>
    <scope>NUCLEOTIDE SEQUENCE [LARGE SCALE GENOMIC DNA]</scope>
    <source>
        <strain evidence="1">DSM 20098</strain>
    </source>
</reference>
<accession>C4FD67</accession>
<comment type="caution">
    <text evidence="1">The sequence shown here is derived from an EMBL/GenBank/DDBJ whole genome shotgun (WGS) entry which is preliminary data.</text>
</comment>
<evidence type="ECO:0000313" key="1">
    <source>
        <dbReference type="EMBL" id="EEP21854.1"/>
    </source>
</evidence>
<dbReference type="HOGENOM" id="CLU_2932002_0_0_11"/>
<dbReference type="EMBL" id="ABYS02000003">
    <property type="protein sequence ID" value="EEP21854.1"/>
    <property type="molecule type" value="Genomic_DNA"/>
</dbReference>
<sequence length="60" mass="6667">MRPGFITHRIMHDEIMTRDLAAAFQHGDEITMALQPFHGNDAVSGTIRQTGSCGPWRDDG</sequence>
<name>C4FD67_9BIFI</name>
<dbReference type="AlphaFoldDB" id="C4FD67"/>
<evidence type="ECO:0000313" key="2">
    <source>
        <dbReference type="Proteomes" id="UP000006408"/>
    </source>
</evidence>
<gene>
    <name evidence="1" type="ORF">BIFANG_02250</name>
</gene>